<dbReference type="PANTHER" id="PTHR43443:SF1">
    <property type="entry name" value="3-HEXULOSE-6-PHOSPHATE ISOMERASE"/>
    <property type="match status" value="1"/>
</dbReference>
<reference evidence="3 5" key="1">
    <citation type="submission" date="2018-10" db="EMBL/GenBank/DDBJ databases">
        <title>Co-occurring genomic capacity for anaerobic methane metabolism and dissimilatory sulfite reduction discovered in the Korarchaeota.</title>
        <authorList>
            <person name="Mckay L.J."/>
            <person name="Dlakic M."/>
            <person name="Fields M.W."/>
            <person name="Delmont T.O."/>
            <person name="Eren A.M."/>
            <person name="Jay Z.J."/>
            <person name="Klingelsmith K.B."/>
            <person name="Rusch D.B."/>
            <person name="Inskeep W.P."/>
        </authorList>
    </citation>
    <scope>NUCLEOTIDE SEQUENCE [LARGE SCALE GENOMIC DNA]</scope>
    <source>
        <strain evidence="3 5">MDKW</strain>
    </source>
</reference>
<dbReference type="InterPro" id="IPR046348">
    <property type="entry name" value="SIS_dom_sf"/>
</dbReference>
<dbReference type="CDD" id="cd05005">
    <property type="entry name" value="SIS_PHI"/>
    <property type="match status" value="1"/>
</dbReference>
<protein>
    <submittedName>
        <fullName evidence="3">6-phospho-3-hexuloisomerase</fullName>
    </submittedName>
</protein>
<dbReference type="RefSeq" id="WP_125671258.1">
    <property type="nucleotide sequence ID" value="NZ_RCOS01000077.1"/>
</dbReference>
<dbReference type="SUPFAM" id="SSF53697">
    <property type="entry name" value="SIS domain"/>
    <property type="match status" value="1"/>
</dbReference>
<proteinExistence type="inferred from homology"/>
<evidence type="ECO:0000313" key="5">
    <source>
        <dbReference type="Proteomes" id="UP000277582"/>
    </source>
</evidence>
<name>A0A429GMV6_9CREN</name>
<dbReference type="InterPro" id="IPR001347">
    <property type="entry name" value="SIS_dom"/>
</dbReference>
<evidence type="ECO:0000259" key="2">
    <source>
        <dbReference type="PROSITE" id="PS51464"/>
    </source>
</evidence>
<reference evidence="4 6" key="2">
    <citation type="journal article" date="2019" name="Nat. Microbiol.">
        <title>Wide diversity of methane and short-chain alkane metabolisms in uncultured archaea.</title>
        <authorList>
            <person name="Borrel G."/>
            <person name="Adam P.S."/>
            <person name="McKay L.J."/>
            <person name="Chen L.X."/>
            <person name="Sierra-Garcia I.N."/>
            <person name="Sieber C.M."/>
            <person name="Letourneur Q."/>
            <person name="Ghozlane A."/>
            <person name="Andersen G.L."/>
            <person name="Li W.J."/>
            <person name="Hallam S.J."/>
            <person name="Muyzer G."/>
            <person name="de Oliveira V.M."/>
            <person name="Inskeep W.P."/>
            <person name="Banfield J.F."/>
            <person name="Gribaldo S."/>
        </authorList>
    </citation>
    <scope>NUCLEOTIDE SEQUENCE [LARGE SCALE GENOMIC DNA]</scope>
    <source>
        <strain evidence="4">NM4</strain>
    </source>
</reference>
<dbReference type="PANTHER" id="PTHR43443">
    <property type="entry name" value="3-HEXULOSE-6-PHOSPHATE ISOMERASE"/>
    <property type="match status" value="1"/>
</dbReference>
<keyword evidence="3" id="KW-0413">Isomerase</keyword>
<comment type="similarity">
    <text evidence="1">Belongs to the SIS family. PHI subfamily.</text>
</comment>
<evidence type="ECO:0000313" key="6">
    <source>
        <dbReference type="Proteomes" id="UP000316217"/>
    </source>
</evidence>
<dbReference type="PROSITE" id="PS51464">
    <property type="entry name" value="SIS"/>
    <property type="match status" value="1"/>
</dbReference>
<keyword evidence="5" id="KW-1185">Reference proteome</keyword>
<dbReference type="EMBL" id="RXII01000091">
    <property type="protein sequence ID" value="RZN60321.1"/>
    <property type="molecule type" value="Genomic_DNA"/>
</dbReference>
<evidence type="ECO:0000313" key="4">
    <source>
        <dbReference type="EMBL" id="RZN60321.1"/>
    </source>
</evidence>
<dbReference type="GO" id="GO:0016853">
    <property type="term" value="F:isomerase activity"/>
    <property type="evidence" value="ECO:0007669"/>
    <property type="project" value="UniProtKB-KW"/>
</dbReference>
<dbReference type="GO" id="GO:0097367">
    <property type="term" value="F:carbohydrate derivative binding"/>
    <property type="evidence" value="ECO:0007669"/>
    <property type="project" value="InterPro"/>
</dbReference>
<dbReference type="Gene3D" id="3.40.50.10490">
    <property type="entry name" value="Glucose-6-phosphate isomerase like protein, domain 1"/>
    <property type="match status" value="1"/>
</dbReference>
<organism evidence="3 5">
    <name type="scientific">Candidatus Methanodesulfokora washburnensis</name>
    <dbReference type="NCBI Taxonomy" id="2478471"/>
    <lineage>
        <taxon>Archaea</taxon>
        <taxon>Thermoproteota</taxon>
        <taxon>Candidatus Korarchaeia</taxon>
        <taxon>Candidatus Korarchaeia incertae sedis</taxon>
        <taxon>Candidatus Methanodesulfokora</taxon>
    </lineage>
</organism>
<evidence type="ECO:0000313" key="3">
    <source>
        <dbReference type="EMBL" id="RSN75210.1"/>
    </source>
</evidence>
<dbReference type="NCBIfam" id="TIGR03127">
    <property type="entry name" value="RuMP_HxlB"/>
    <property type="match status" value="1"/>
</dbReference>
<accession>A0A429GMV6</accession>
<dbReference type="Pfam" id="PF01380">
    <property type="entry name" value="SIS"/>
    <property type="match status" value="1"/>
</dbReference>
<dbReference type="InterPro" id="IPR017552">
    <property type="entry name" value="PHI/rmpB"/>
</dbReference>
<feature type="domain" description="SIS" evidence="2">
    <location>
        <begin position="28"/>
        <end position="183"/>
    </location>
</feature>
<evidence type="ECO:0000256" key="1">
    <source>
        <dbReference type="ARBA" id="ARBA00009235"/>
    </source>
</evidence>
<dbReference type="AlphaFoldDB" id="A0A429GMV6"/>
<dbReference type="EMBL" id="RCOS01000077">
    <property type="protein sequence ID" value="RSN75210.1"/>
    <property type="molecule type" value="Genomic_DNA"/>
</dbReference>
<gene>
    <name evidence="3" type="primary">hxlB</name>
    <name evidence="3" type="ORF">D6D85_06730</name>
    <name evidence="4" type="ORF">EF810_05980</name>
</gene>
<sequence>MVKDKVEKLMEKVGENLSELDQEEVEKFIKALLRTVGEKRIFVVGVGRSGLVARAFAMRLMHVGFNVYVVGETVTPPIREGDLLVAVSGSGETRYTVTVAQEAKRLGAKVVAITSYPESELGKTADLKVIIPGRILPESGRDYEARQISGEHEPLTPLGTLFELSAMIFFDALIAELVYRLGKSEEDLEGRHATV</sequence>
<comment type="caution">
    <text evidence="3">The sequence shown here is derived from an EMBL/GenBank/DDBJ whole genome shotgun (WGS) entry which is preliminary data.</text>
</comment>
<dbReference type="Proteomes" id="UP000316217">
    <property type="component" value="Unassembled WGS sequence"/>
</dbReference>
<dbReference type="GO" id="GO:1901135">
    <property type="term" value="P:carbohydrate derivative metabolic process"/>
    <property type="evidence" value="ECO:0007669"/>
    <property type="project" value="InterPro"/>
</dbReference>
<dbReference type="Proteomes" id="UP000277582">
    <property type="component" value="Unassembled WGS sequence"/>
</dbReference>
<dbReference type="OrthoDB" id="350569at2157"/>